<evidence type="ECO:0000256" key="3">
    <source>
        <dbReference type="SAM" id="MobiDB-lite"/>
    </source>
</evidence>
<dbReference type="RefSeq" id="XP_030988163.1">
    <property type="nucleotide sequence ID" value="XM_031121597.1"/>
</dbReference>
<feature type="compositionally biased region" description="Low complexity" evidence="3">
    <location>
        <begin position="134"/>
        <end position="145"/>
    </location>
</feature>
<gene>
    <name evidence="5" type="ORF">PgNI_01526</name>
</gene>
<accession>A0A6P8BLJ4</accession>
<evidence type="ECO:0000256" key="2">
    <source>
        <dbReference type="ARBA" id="ARBA00019014"/>
    </source>
</evidence>
<protein>
    <recommendedName>
        <fullName evidence="2">Copper homeostasis protein cutC homolog</fullName>
    </recommendedName>
</protein>
<feature type="region of interest" description="Disordered" evidence="3">
    <location>
        <begin position="393"/>
        <end position="436"/>
    </location>
</feature>
<dbReference type="Proteomes" id="UP000515153">
    <property type="component" value="Unplaced"/>
</dbReference>
<comment type="similarity">
    <text evidence="1">Belongs to the CutC family.</text>
</comment>
<dbReference type="KEGG" id="pgri:PgNI_01526"/>
<organism evidence="4 5">
    <name type="scientific">Pyricularia grisea</name>
    <name type="common">Crabgrass-specific blast fungus</name>
    <name type="synonym">Magnaporthe grisea</name>
    <dbReference type="NCBI Taxonomy" id="148305"/>
    <lineage>
        <taxon>Eukaryota</taxon>
        <taxon>Fungi</taxon>
        <taxon>Dikarya</taxon>
        <taxon>Ascomycota</taxon>
        <taxon>Pezizomycotina</taxon>
        <taxon>Sordariomycetes</taxon>
        <taxon>Sordariomycetidae</taxon>
        <taxon>Magnaporthales</taxon>
        <taxon>Pyriculariaceae</taxon>
        <taxon>Pyricularia</taxon>
    </lineage>
</organism>
<dbReference type="PANTHER" id="PTHR12598:SF0">
    <property type="entry name" value="COPPER HOMEOSTASIS PROTEIN CUTC HOMOLOG"/>
    <property type="match status" value="1"/>
</dbReference>
<feature type="compositionally biased region" description="Polar residues" evidence="3">
    <location>
        <begin position="115"/>
        <end position="127"/>
    </location>
</feature>
<evidence type="ECO:0000313" key="4">
    <source>
        <dbReference type="Proteomes" id="UP000515153"/>
    </source>
</evidence>
<dbReference type="InterPro" id="IPR036822">
    <property type="entry name" value="CutC-like_dom_sf"/>
</dbReference>
<dbReference type="GeneID" id="41956511"/>
<feature type="compositionally biased region" description="Basic and acidic residues" evidence="3">
    <location>
        <begin position="415"/>
        <end position="425"/>
    </location>
</feature>
<dbReference type="Gene3D" id="3.20.20.380">
    <property type="entry name" value="Copper homeostasis (CutC) domain"/>
    <property type="match status" value="1"/>
</dbReference>
<proteinExistence type="inferred from homology"/>
<dbReference type="GO" id="GO:0005507">
    <property type="term" value="F:copper ion binding"/>
    <property type="evidence" value="ECO:0007669"/>
    <property type="project" value="TreeGrafter"/>
</dbReference>
<feature type="region of interest" description="Disordered" evidence="3">
    <location>
        <begin position="91"/>
        <end position="166"/>
    </location>
</feature>
<name>A0A6P8BLJ4_PYRGI</name>
<dbReference type="InterPro" id="IPR005627">
    <property type="entry name" value="CutC-like"/>
</dbReference>
<reference evidence="5" key="3">
    <citation type="submission" date="2025-08" db="UniProtKB">
        <authorList>
            <consortium name="RefSeq"/>
        </authorList>
    </citation>
    <scope>IDENTIFICATION</scope>
    <source>
        <strain evidence="5">NI907</strain>
    </source>
</reference>
<dbReference type="AlphaFoldDB" id="A0A6P8BLJ4"/>
<keyword evidence="4" id="KW-1185">Reference proteome</keyword>
<dbReference type="PANTHER" id="PTHR12598">
    <property type="entry name" value="COPPER HOMEOSTASIS PROTEIN CUTC"/>
    <property type="match status" value="1"/>
</dbReference>
<reference evidence="5" key="1">
    <citation type="journal article" date="2019" name="Mol. Biol. Evol.">
        <title>Blast fungal genomes show frequent chromosomal changes, gene gains and losses, and effector gene turnover.</title>
        <authorList>
            <person name="Gomez Luciano L.B."/>
            <person name="Jason Tsai I."/>
            <person name="Chuma I."/>
            <person name="Tosa Y."/>
            <person name="Chen Y.H."/>
            <person name="Li J.Y."/>
            <person name="Li M.Y."/>
            <person name="Jade Lu M.Y."/>
            <person name="Nakayashiki H."/>
            <person name="Li W.H."/>
        </authorList>
    </citation>
    <scope>NUCLEOTIDE SEQUENCE</scope>
    <source>
        <strain evidence="5">NI907</strain>
    </source>
</reference>
<evidence type="ECO:0000256" key="1">
    <source>
        <dbReference type="ARBA" id="ARBA00007768"/>
    </source>
</evidence>
<dbReference type="Pfam" id="PF03932">
    <property type="entry name" value="CutC"/>
    <property type="match status" value="1"/>
</dbReference>
<reference evidence="5" key="2">
    <citation type="submission" date="2019-10" db="EMBL/GenBank/DDBJ databases">
        <authorList>
            <consortium name="NCBI Genome Project"/>
        </authorList>
    </citation>
    <scope>NUCLEOTIDE SEQUENCE</scope>
    <source>
        <strain evidence="5">NI907</strain>
    </source>
</reference>
<sequence>MVGAQWSLEEERCFWQRIIPISPSRAGIDVATRDENKWRELVPLMERWMGEEARRKYTAQMLYEHWYQNYQRSYSPNAYQFVRTYLLSIGEDPEAPRPSRPGSSSRRGGVRKSIRGTSSRGNRSSIQSLRESRSGSGRSTISSLSPHNGANDTSITRSETESLGAAPSATISNQTYHIYSTAGPSHHQVPFPTMNTEQSGDGFTARPVPVSVSEPFYNPASRSADNDIREAALRLTELATSGQIISPSADGSEHSGSYFSSGGSGSVYGDYRHTASVHGHYPQFREATNGYGVAPAGYYPHGEHFAYPNSMPVAGAYNSSHQGMTPGIMGRGPVHGGPYQLPPPLPPRLLAHCEQYSTIQGVFSRGGFNPSPTEVPPNSGQILRMRPEVPQTTAGMGENYALGRKGNEDGQLVQNDKEKPKKDGTSGDDSGQLPVFSPSSARQVAALGAHRIELNAAGSYDEGGLTPSLAELSELLSSTTATSATSHSPRVPVRVMIRPRGPPPPPSADFLYTAQEIDAGMREAIVAFKESKLLDAELGDGFVFGILKQHASSSASAADPVVVVDVDRNRELVRLAQPFTCVFHRAFDDVVGSTDRQEASLGRVLDDVVACGFGGILTSGGPGNAPDNVETLRRIVGLASAKDIEIIAGGGVRARNAQDVIRQALRAHKSRDCGDGVVRWLHSSCLNPSAAGDGGDRDIDKSEVTSLLQVLRHG</sequence>
<evidence type="ECO:0000313" key="5">
    <source>
        <dbReference type="RefSeq" id="XP_030988163.1"/>
    </source>
</evidence>
<feature type="compositionally biased region" description="Polar residues" evidence="3">
    <location>
        <begin position="146"/>
        <end position="157"/>
    </location>
</feature>
<dbReference type="SUPFAM" id="SSF110395">
    <property type="entry name" value="CutC-like"/>
    <property type="match status" value="1"/>
</dbReference>